<keyword evidence="1" id="KW-1133">Transmembrane helix</keyword>
<organism evidence="3 4">
    <name type="scientific">Oedothorax gibbosus</name>
    <dbReference type="NCBI Taxonomy" id="931172"/>
    <lineage>
        <taxon>Eukaryota</taxon>
        <taxon>Metazoa</taxon>
        <taxon>Ecdysozoa</taxon>
        <taxon>Arthropoda</taxon>
        <taxon>Chelicerata</taxon>
        <taxon>Arachnida</taxon>
        <taxon>Araneae</taxon>
        <taxon>Araneomorphae</taxon>
        <taxon>Entelegynae</taxon>
        <taxon>Araneoidea</taxon>
        <taxon>Linyphiidae</taxon>
        <taxon>Erigoninae</taxon>
        <taxon>Oedothorax</taxon>
    </lineage>
</organism>
<keyword evidence="4" id="KW-1185">Reference proteome</keyword>
<feature type="transmembrane region" description="Helical" evidence="1">
    <location>
        <begin position="71"/>
        <end position="96"/>
    </location>
</feature>
<comment type="caution">
    <text evidence="3">The sequence shown here is derived from an EMBL/GenBank/DDBJ whole genome shotgun (WGS) entry which is preliminary data.</text>
</comment>
<name>A0AAV6UVP3_9ARAC</name>
<evidence type="ECO:0000256" key="1">
    <source>
        <dbReference type="SAM" id="Phobius"/>
    </source>
</evidence>
<reference evidence="3 4" key="1">
    <citation type="journal article" date="2022" name="Nat. Ecol. Evol.">
        <title>A masculinizing supergene underlies an exaggerated male reproductive morph in a spider.</title>
        <authorList>
            <person name="Hendrickx F."/>
            <person name="De Corte Z."/>
            <person name="Sonet G."/>
            <person name="Van Belleghem S.M."/>
            <person name="Kostlbacher S."/>
            <person name="Vangestel C."/>
        </authorList>
    </citation>
    <scope>NUCLEOTIDE SEQUENCE [LARGE SCALE GENOMIC DNA]</scope>
    <source>
        <strain evidence="3">W744_W776</strain>
    </source>
</reference>
<evidence type="ECO:0000256" key="2">
    <source>
        <dbReference type="SAM" id="SignalP"/>
    </source>
</evidence>
<evidence type="ECO:0000313" key="4">
    <source>
        <dbReference type="Proteomes" id="UP000827092"/>
    </source>
</evidence>
<gene>
    <name evidence="3" type="ORF">JTE90_019285</name>
</gene>
<keyword evidence="1" id="KW-0812">Transmembrane</keyword>
<feature type="chain" id="PRO_5043832093" evidence="2">
    <location>
        <begin position="23"/>
        <end position="123"/>
    </location>
</feature>
<accession>A0AAV6UVP3</accession>
<sequence>MVNPRFLLLGALLMMLSYEVDALDCSFSGLKISCPTALDNSDKVFCCSTGVSSLNVCCNIEDYMKENGPMIAGVVIGALVLLCLCTSVLVLLLQLLPACQAQAARDRPLWSVAWCPSHFFSAL</sequence>
<keyword evidence="2" id="KW-0732">Signal</keyword>
<dbReference type="AlphaFoldDB" id="A0AAV6UVP3"/>
<dbReference type="EMBL" id="JAFNEN010000239">
    <property type="protein sequence ID" value="KAG8188380.1"/>
    <property type="molecule type" value="Genomic_DNA"/>
</dbReference>
<dbReference type="Proteomes" id="UP000827092">
    <property type="component" value="Unassembled WGS sequence"/>
</dbReference>
<keyword evidence="1" id="KW-0472">Membrane</keyword>
<protein>
    <submittedName>
        <fullName evidence="3">Uncharacterized protein</fullName>
    </submittedName>
</protein>
<evidence type="ECO:0000313" key="3">
    <source>
        <dbReference type="EMBL" id="KAG8188380.1"/>
    </source>
</evidence>
<feature type="signal peptide" evidence="2">
    <location>
        <begin position="1"/>
        <end position="22"/>
    </location>
</feature>
<proteinExistence type="predicted"/>